<keyword evidence="4" id="KW-1003">Cell membrane</keyword>
<dbReference type="EMBL" id="JARTFS010000013">
    <property type="protein sequence ID" value="MED4403273.1"/>
    <property type="molecule type" value="Genomic_DNA"/>
</dbReference>
<reference evidence="9 10" key="1">
    <citation type="submission" date="2023-03" db="EMBL/GenBank/DDBJ databases">
        <title>Bacillus Genome Sequencing.</title>
        <authorList>
            <person name="Dunlap C."/>
        </authorList>
    </citation>
    <scope>NUCLEOTIDE SEQUENCE [LARGE SCALE GENOMIC DNA]</scope>
    <source>
        <strain evidence="9 10">NRS-1717</strain>
    </source>
</reference>
<dbReference type="InterPro" id="IPR006043">
    <property type="entry name" value="NCS2"/>
</dbReference>
<feature type="transmembrane region" description="Helical" evidence="8">
    <location>
        <begin position="308"/>
        <end position="331"/>
    </location>
</feature>
<name>A0ABU6P2L6_9BACI</name>
<proteinExistence type="inferred from homology"/>
<keyword evidence="10" id="KW-1185">Reference proteome</keyword>
<gene>
    <name evidence="9" type="ORF">P9271_18345</name>
</gene>
<organism evidence="9 10">
    <name type="scientific">Metabacillus fastidiosus</name>
    <dbReference type="NCBI Taxonomy" id="1458"/>
    <lineage>
        <taxon>Bacteria</taxon>
        <taxon>Bacillati</taxon>
        <taxon>Bacillota</taxon>
        <taxon>Bacilli</taxon>
        <taxon>Bacillales</taxon>
        <taxon>Bacillaceae</taxon>
        <taxon>Metabacillus</taxon>
    </lineage>
</organism>
<dbReference type="PROSITE" id="PS01116">
    <property type="entry name" value="XANTH_URACIL_PERMASE"/>
    <property type="match status" value="1"/>
</dbReference>
<dbReference type="NCBIfam" id="TIGR00801">
    <property type="entry name" value="ncs2"/>
    <property type="match status" value="1"/>
</dbReference>
<dbReference type="PANTHER" id="PTHR42810:SF4">
    <property type="entry name" value="URIC ACID TRANSPORTER UACT"/>
    <property type="match status" value="1"/>
</dbReference>
<dbReference type="InterPro" id="IPR017588">
    <property type="entry name" value="UacT-like"/>
</dbReference>
<comment type="caution">
    <text evidence="9">The sequence shown here is derived from an EMBL/GenBank/DDBJ whole genome shotgun (WGS) entry which is preliminary data.</text>
</comment>
<dbReference type="NCBIfam" id="NF037981">
    <property type="entry name" value="NCS2_1"/>
    <property type="match status" value="1"/>
</dbReference>
<keyword evidence="6 8" id="KW-1133">Transmembrane helix</keyword>
<feature type="transmembrane region" description="Helical" evidence="8">
    <location>
        <begin position="161"/>
        <end position="178"/>
    </location>
</feature>
<protein>
    <submittedName>
        <fullName evidence="9">Nucleobase:cation symporter-2 family protein</fullName>
    </submittedName>
</protein>
<comment type="subcellular location">
    <subcellularLocation>
        <location evidence="1">Cell membrane</location>
        <topology evidence="1">Multi-pass membrane protein</topology>
    </subcellularLocation>
</comment>
<evidence type="ECO:0000256" key="1">
    <source>
        <dbReference type="ARBA" id="ARBA00004651"/>
    </source>
</evidence>
<feature type="transmembrane region" description="Helical" evidence="8">
    <location>
        <begin position="337"/>
        <end position="357"/>
    </location>
</feature>
<feature type="transmembrane region" description="Helical" evidence="8">
    <location>
        <begin position="121"/>
        <end position="141"/>
    </location>
</feature>
<feature type="transmembrane region" description="Helical" evidence="8">
    <location>
        <begin position="42"/>
        <end position="62"/>
    </location>
</feature>
<evidence type="ECO:0000313" key="9">
    <source>
        <dbReference type="EMBL" id="MED4403273.1"/>
    </source>
</evidence>
<sequence>MNQLSKAKILMLGFQHVCVMYGGAVAVPLMIGPAIGLTPEEIVYLIAFDLFACGIATCIQVIGGFGFGIKLPALMATSFIVVEPIIAIGKEYGITGVLGSVAVSGLIIALAAPLIGRLSIFFPPVVTGSIILIIGASLMPVAMKNAAGGEGSASFGDPTNLLLAAITLVSFLVLNVLLKGFMKAIALLLALVIGSVVGNFFGLVSSEAVANASWFSMVQPFHFGTPTFQVSSIITMSIISLIVAIESIGVFIALGEICKQDVDRKAITKGIRAEGLGSMLSGIFNSFNHSTFSQNVGLVMLTRVTDRAVVICAGVILLILGLVPKVSAITTMIPTPVLGGAMIPMFGMLMVAALQMLVKADMTKPSNQLIVAVGVGIGLAIKGSHGVFDALPETARLLVGNGVVMGTFTLLILNLVLNGKPSKDDAHAHHHGHAETKAS</sequence>
<feature type="transmembrane region" description="Helical" evidence="8">
    <location>
        <begin position="369"/>
        <end position="388"/>
    </location>
</feature>
<evidence type="ECO:0000313" key="10">
    <source>
        <dbReference type="Proteomes" id="UP001342826"/>
    </source>
</evidence>
<evidence type="ECO:0000256" key="3">
    <source>
        <dbReference type="ARBA" id="ARBA00022448"/>
    </source>
</evidence>
<feature type="transmembrane region" description="Helical" evidence="8">
    <location>
        <begin position="394"/>
        <end position="417"/>
    </location>
</feature>
<evidence type="ECO:0000256" key="2">
    <source>
        <dbReference type="ARBA" id="ARBA00008821"/>
    </source>
</evidence>
<evidence type="ECO:0000256" key="4">
    <source>
        <dbReference type="ARBA" id="ARBA00022475"/>
    </source>
</evidence>
<feature type="transmembrane region" description="Helical" evidence="8">
    <location>
        <begin position="230"/>
        <end position="255"/>
    </location>
</feature>
<evidence type="ECO:0000256" key="6">
    <source>
        <dbReference type="ARBA" id="ARBA00022989"/>
    </source>
</evidence>
<evidence type="ECO:0000256" key="7">
    <source>
        <dbReference type="ARBA" id="ARBA00023136"/>
    </source>
</evidence>
<dbReference type="GeneID" id="301141572"/>
<feature type="transmembrane region" description="Helical" evidence="8">
    <location>
        <begin position="12"/>
        <end position="36"/>
    </location>
</feature>
<feature type="transmembrane region" description="Helical" evidence="8">
    <location>
        <begin position="69"/>
        <end position="88"/>
    </location>
</feature>
<comment type="similarity">
    <text evidence="2">Belongs to the nucleobase:cation symporter-2 (NCS2) (TC 2.A.40) family.</text>
</comment>
<dbReference type="Pfam" id="PF00860">
    <property type="entry name" value="Xan_ur_permease"/>
    <property type="match status" value="1"/>
</dbReference>
<feature type="transmembrane region" description="Helical" evidence="8">
    <location>
        <begin position="185"/>
        <end position="210"/>
    </location>
</feature>
<accession>A0ABU6P2L6</accession>
<dbReference type="RefSeq" id="WP_066230708.1">
    <property type="nucleotide sequence ID" value="NZ_JARTFQ010000004.1"/>
</dbReference>
<dbReference type="InterPro" id="IPR006042">
    <property type="entry name" value="Xan_ur_permease"/>
</dbReference>
<keyword evidence="3" id="KW-0813">Transport</keyword>
<feature type="transmembrane region" description="Helical" evidence="8">
    <location>
        <begin position="94"/>
        <end position="114"/>
    </location>
</feature>
<dbReference type="NCBIfam" id="TIGR03173">
    <property type="entry name" value="pbuX"/>
    <property type="match status" value="1"/>
</dbReference>
<evidence type="ECO:0000256" key="8">
    <source>
        <dbReference type="SAM" id="Phobius"/>
    </source>
</evidence>
<dbReference type="PANTHER" id="PTHR42810">
    <property type="entry name" value="PURINE PERMEASE C1399.01C-RELATED"/>
    <property type="match status" value="1"/>
</dbReference>
<evidence type="ECO:0000256" key="5">
    <source>
        <dbReference type="ARBA" id="ARBA00022692"/>
    </source>
</evidence>
<keyword evidence="7 8" id="KW-0472">Membrane</keyword>
<dbReference type="Proteomes" id="UP001342826">
    <property type="component" value="Unassembled WGS sequence"/>
</dbReference>
<keyword evidence="5 8" id="KW-0812">Transmembrane</keyword>